<feature type="domain" description="SsuA/THI5-like" evidence="2">
    <location>
        <begin position="83"/>
        <end position="257"/>
    </location>
</feature>
<keyword evidence="1" id="KW-0732">Signal</keyword>
<dbReference type="Gene3D" id="3.40.190.10">
    <property type="entry name" value="Periplasmic binding protein-like II"/>
    <property type="match status" value="2"/>
</dbReference>
<dbReference type="PANTHER" id="PTHR30024:SF21">
    <property type="entry name" value="ABC TRANSPORTER SUBSTRATE-BINDING PROTEIN"/>
    <property type="match status" value="1"/>
</dbReference>
<feature type="chain" id="PRO_5046775922" evidence="1">
    <location>
        <begin position="27"/>
        <end position="363"/>
    </location>
</feature>
<evidence type="ECO:0000256" key="1">
    <source>
        <dbReference type="SAM" id="SignalP"/>
    </source>
</evidence>
<evidence type="ECO:0000313" key="4">
    <source>
        <dbReference type="Proteomes" id="UP000626210"/>
    </source>
</evidence>
<dbReference type="SUPFAM" id="SSF53850">
    <property type="entry name" value="Periplasmic binding protein-like II"/>
    <property type="match status" value="1"/>
</dbReference>
<gene>
    <name evidence="3" type="ORF">GCM10007320_15280</name>
</gene>
<dbReference type="EMBL" id="BMYK01000003">
    <property type="protein sequence ID" value="GHC76234.1"/>
    <property type="molecule type" value="Genomic_DNA"/>
</dbReference>
<name>A0ABQ3FYJ5_9BURK</name>
<protein>
    <submittedName>
        <fullName evidence="3">ABC transporter</fullName>
    </submittedName>
</protein>
<comment type="caution">
    <text evidence="3">The sequence shown here is derived from an EMBL/GenBank/DDBJ whole genome shotgun (WGS) entry which is preliminary data.</text>
</comment>
<dbReference type="Proteomes" id="UP000626210">
    <property type="component" value="Unassembled WGS sequence"/>
</dbReference>
<reference evidence="4" key="1">
    <citation type="journal article" date="2019" name="Int. J. Syst. Evol. Microbiol.">
        <title>The Global Catalogue of Microorganisms (GCM) 10K type strain sequencing project: providing services to taxonomists for standard genome sequencing and annotation.</title>
        <authorList>
            <consortium name="The Broad Institute Genomics Platform"/>
            <consortium name="The Broad Institute Genome Sequencing Center for Infectious Disease"/>
            <person name="Wu L."/>
            <person name="Ma J."/>
        </authorList>
    </citation>
    <scope>NUCLEOTIDE SEQUENCE [LARGE SCALE GENOMIC DNA]</scope>
    <source>
        <strain evidence="4">KCTC 23314</strain>
    </source>
</reference>
<organism evidence="3 4">
    <name type="scientific">Pseudorhodoferax aquiterrae</name>
    <dbReference type="NCBI Taxonomy" id="747304"/>
    <lineage>
        <taxon>Bacteria</taxon>
        <taxon>Pseudomonadati</taxon>
        <taxon>Pseudomonadota</taxon>
        <taxon>Betaproteobacteria</taxon>
        <taxon>Burkholderiales</taxon>
        <taxon>Comamonadaceae</taxon>
    </lineage>
</organism>
<dbReference type="RefSeq" id="WP_189686350.1">
    <property type="nucleotide sequence ID" value="NZ_BMYK01000003.1"/>
</dbReference>
<evidence type="ECO:0000259" key="2">
    <source>
        <dbReference type="Pfam" id="PF09084"/>
    </source>
</evidence>
<dbReference type="CDD" id="cd13555">
    <property type="entry name" value="PBP2_sulfate_ester_like"/>
    <property type="match status" value="1"/>
</dbReference>
<dbReference type="PANTHER" id="PTHR30024">
    <property type="entry name" value="ALIPHATIC SULFONATES-BINDING PROTEIN-RELATED"/>
    <property type="match status" value="1"/>
</dbReference>
<keyword evidence="4" id="KW-1185">Reference proteome</keyword>
<proteinExistence type="predicted"/>
<sequence length="363" mass="39047">MFSTKQVFKGWAAALALFGAFTAAQAAPEVIRIGVATAGGGDPVTWGGSPGGVARNQQWLEEELKGSGTKIEWLFFKGAGPAVNEALSNKQIDFAYQGDLPSLVGRANGLDTKLLLASGTRNNLYVVVPPQSDIQSIKDLKDRKVSIFRGTNGHLVAINVLAANGLSERDIKGVNLDTGSAQAALVSSGVDAAFGGSEWFKVRDQGLARIVYSTQGQDPAFTRQAALLVHGAFEKAHPAEVQRVVDVFVRAAKWASDEKNRTELFATWAKSGTPAASYQAEFENQSLAERNTPLLDAFLRARYKAVVDDALKLKLIRRSVTVDDWFEPKYLQAALKKQGLENHWTAYDAKGKPIAGSASVAAR</sequence>
<feature type="signal peptide" evidence="1">
    <location>
        <begin position="1"/>
        <end position="26"/>
    </location>
</feature>
<accession>A0ABQ3FYJ5</accession>
<dbReference type="Pfam" id="PF09084">
    <property type="entry name" value="NMT1"/>
    <property type="match status" value="1"/>
</dbReference>
<evidence type="ECO:0000313" key="3">
    <source>
        <dbReference type="EMBL" id="GHC76234.1"/>
    </source>
</evidence>
<dbReference type="InterPro" id="IPR015168">
    <property type="entry name" value="SsuA/THI5"/>
</dbReference>